<dbReference type="EMBL" id="QXGD01000484">
    <property type="protein sequence ID" value="KAE9237711.1"/>
    <property type="molecule type" value="Genomic_DNA"/>
</dbReference>
<dbReference type="OrthoDB" id="58760at2759"/>
<dbReference type="PANTHER" id="PTHR37066:SF1">
    <property type="entry name" value="LNS2_PITP DOMAIN-CONTAINING PROTEIN"/>
    <property type="match status" value="1"/>
</dbReference>
<evidence type="ECO:0000313" key="7">
    <source>
        <dbReference type="Proteomes" id="UP000440732"/>
    </source>
</evidence>
<reference evidence="5 6" key="1">
    <citation type="submission" date="2018-08" db="EMBL/GenBank/DDBJ databases">
        <title>Genomic investigation of the strawberry pathogen Phytophthora fragariae indicates pathogenicity is determined by transcriptional variation in three key races.</title>
        <authorList>
            <person name="Adams T.M."/>
            <person name="Armitage A.D."/>
            <person name="Sobczyk M.K."/>
            <person name="Bates H.J."/>
            <person name="Dunwell J.M."/>
            <person name="Nellist C.F."/>
            <person name="Harrison R.J."/>
        </authorList>
    </citation>
    <scope>NUCLEOTIDE SEQUENCE [LARGE SCALE GENOMIC DNA]</scope>
    <source>
        <strain evidence="4 6">BC-1</strain>
        <strain evidence="3 8">BC-23</strain>
        <strain evidence="2 5">NOV-27</strain>
        <strain evidence="1 7">NOV-5</strain>
    </source>
</reference>
<gene>
    <name evidence="4" type="ORF">PF002_g10855</name>
    <name evidence="3" type="ORF">PF004_g8833</name>
    <name evidence="2" type="ORF">PF005_g9831</name>
    <name evidence="1" type="ORF">PF006_g9240</name>
</gene>
<dbReference type="Proteomes" id="UP000433483">
    <property type="component" value="Unassembled WGS sequence"/>
</dbReference>
<dbReference type="PANTHER" id="PTHR37066">
    <property type="entry name" value="HELICASE-ASSOCIATED"/>
    <property type="match status" value="1"/>
</dbReference>
<comment type="caution">
    <text evidence="2">The sequence shown here is derived from an EMBL/GenBank/DDBJ whole genome shotgun (WGS) entry which is preliminary data.</text>
</comment>
<sequence>MLRLVSSARSRLLRAGAFRAAGAVVPGTTRLAVERVPSQCHYEAPRCFSSDAKDHDRPWKTPALHNPVAWQETVKPAFLTFLKLNKHLMVPVKFVVPHGDDAWPEAAWGYPLGKHAEWLRKQWREGGRRIDQQQLKELEGMEFAWDWSQYRWGRFVLPALRRFYELNGHTDVPELYRIPKGSPEWREHLWGQRLGRKVVNIRCRGDFAKQMEVDEDELKRLNFCHDELLFDRDWREKVVPTLRAFHQEFGHCNVSGTFTVPSQFPWPAAAWGMRLGETVSQIRYGSFGANQDKRELEELGFVWDHSESEWSERILPALETFHRLKGHCRVPASFVVPLDENWPTPFWGLRLGKLVGSIRNRGSYSTQVMREKTRLERLGFVLKVAESEWSERILPALEAFHQLQGHCCVTRSFVVPSEPSWPKNAHGLKLGIAVDNIRKRASYFDQIARAMNSLEAIAFDSKIAVSKWKNRVEPILVTFKQLHGHRNVPRDFVVPLTPPWREKDWGIQLGKLEPR</sequence>
<dbReference type="Proteomes" id="UP000440732">
    <property type="component" value="Unassembled WGS sequence"/>
</dbReference>
<evidence type="ECO:0000313" key="5">
    <source>
        <dbReference type="Proteomes" id="UP000433483"/>
    </source>
</evidence>
<organism evidence="2 5">
    <name type="scientific">Phytophthora fragariae</name>
    <dbReference type="NCBI Taxonomy" id="53985"/>
    <lineage>
        <taxon>Eukaryota</taxon>
        <taxon>Sar</taxon>
        <taxon>Stramenopiles</taxon>
        <taxon>Oomycota</taxon>
        <taxon>Peronosporomycetes</taxon>
        <taxon>Peronosporales</taxon>
        <taxon>Peronosporaceae</taxon>
        <taxon>Phytophthora</taxon>
    </lineage>
</organism>
<dbReference type="EMBL" id="QXGA01000437">
    <property type="protein sequence ID" value="KAE9145947.1"/>
    <property type="molecule type" value="Genomic_DNA"/>
</dbReference>
<evidence type="ECO:0000313" key="8">
    <source>
        <dbReference type="Proteomes" id="UP000476176"/>
    </source>
</evidence>
<evidence type="ECO:0000313" key="3">
    <source>
        <dbReference type="EMBL" id="KAE9236499.1"/>
    </source>
</evidence>
<protein>
    <submittedName>
        <fullName evidence="2">Uncharacterized protein</fullName>
    </submittedName>
</protein>
<dbReference type="Proteomes" id="UP000476176">
    <property type="component" value="Unassembled WGS sequence"/>
</dbReference>
<dbReference type="EMBL" id="QXGC01000419">
    <property type="protein sequence ID" value="KAE9236499.1"/>
    <property type="molecule type" value="Genomic_DNA"/>
</dbReference>
<dbReference type="AlphaFoldDB" id="A0A6A3Y9M5"/>
<proteinExistence type="predicted"/>
<accession>A0A6A3Y9M5</accession>
<evidence type="ECO:0000313" key="4">
    <source>
        <dbReference type="EMBL" id="KAE9237711.1"/>
    </source>
</evidence>
<dbReference type="Proteomes" id="UP000440367">
    <property type="component" value="Unassembled WGS sequence"/>
</dbReference>
<evidence type="ECO:0000313" key="6">
    <source>
        <dbReference type="Proteomes" id="UP000440367"/>
    </source>
</evidence>
<evidence type="ECO:0000313" key="2">
    <source>
        <dbReference type="EMBL" id="KAE9214405.1"/>
    </source>
</evidence>
<name>A0A6A3Y9M5_9STRA</name>
<keyword evidence="5" id="KW-1185">Reference proteome</keyword>
<dbReference type="EMBL" id="QXGB01000451">
    <property type="protein sequence ID" value="KAE9214405.1"/>
    <property type="molecule type" value="Genomic_DNA"/>
</dbReference>
<evidence type="ECO:0000313" key="1">
    <source>
        <dbReference type="EMBL" id="KAE9145947.1"/>
    </source>
</evidence>